<sequence>MEIGVRGERNGDQVPFYSRYSCATQKRNMISFRCRKLALLCSRGQLQRLLFHFFIISKGEGVSRWGMGKLGKMIEKEAARPF</sequence>
<keyword evidence="2" id="KW-1185">Reference proteome</keyword>
<evidence type="ECO:0000313" key="2">
    <source>
        <dbReference type="Proteomes" id="UP001497516"/>
    </source>
</evidence>
<dbReference type="EMBL" id="OZ034815">
    <property type="protein sequence ID" value="CAL1369439.1"/>
    <property type="molecule type" value="Genomic_DNA"/>
</dbReference>
<accession>A0AAV2D9J6</accession>
<reference evidence="1 2" key="1">
    <citation type="submission" date="2024-04" db="EMBL/GenBank/DDBJ databases">
        <authorList>
            <person name="Fracassetti M."/>
        </authorList>
    </citation>
    <scope>NUCLEOTIDE SEQUENCE [LARGE SCALE GENOMIC DNA]</scope>
</reference>
<evidence type="ECO:0000313" key="1">
    <source>
        <dbReference type="EMBL" id="CAL1369439.1"/>
    </source>
</evidence>
<dbReference type="AlphaFoldDB" id="A0AAV2D9J6"/>
<name>A0AAV2D9J6_9ROSI</name>
<dbReference type="Proteomes" id="UP001497516">
    <property type="component" value="Chromosome 2"/>
</dbReference>
<proteinExistence type="predicted"/>
<organism evidence="1 2">
    <name type="scientific">Linum trigynum</name>
    <dbReference type="NCBI Taxonomy" id="586398"/>
    <lineage>
        <taxon>Eukaryota</taxon>
        <taxon>Viridiplantae</taxon>
        <taxon>Streptophyta</taxon>
        <taxon>Embryophyta</taxon>
        <taxon>Tracheophyta</taxon>
        <taxon>Spermatophyta</taxon>
        <taxon>Magnoliopsida</taxon>
        <taxon>eudicotyledons</taxon>
        <taxon>Gunneridae</taxon>
        <taxon>Pentapetalae</taxon>
        <taxon>rosids</taxon>
        <taxon>fabids</taxon>
        <taxon>Malpighiales</taxon>
        <taxon>Linaceae</taxon>
        <taxon>Linum</taxon>
    </lineage>
</organism>
<protein>
    <submittedName>
        <fullName evidence="1">Uncharacterized protein</fullName>
    </submittedName>
</protein>
<gene>
    <name evidence="1" type="ORF">LTRI10_LOCUS12049</name>
</gene>